<name>A0A835AAT0_9POAL</name>
<dbReference type="OrthoDB" id="670781at2759"/>
<dbReference type="AlphaFoldDB" id="A0A835AAT0"/>
<keyword evidence="3" id="KW-1185">Reference proteome</keyword>
<reference evidence="2" key="1">
    <citation type="submission" date="2020-07" db="EMBL/GenBank/DDBJ databases">
        <title>Genome sequence and genetic diversity analysis of an under-domesticated orphan crop, white fonio (Digitaria exilis).</title>
        <authorList>
            <person name="Bennetzen J.L."/>
            <person name="Chen S."/>
            <person name="Ma X."/>
            <person name="Wang X."/>
            <person name="Yssel A.E.J."/>
            <person name="Chaluvadi S.R."/>
            <person name="Johnson M."/>
            <person name="Gangashetty P."/>
            <person name="Hamidou F."/>
            <person name="Sanogo M.D."/>
            <person name="Zwaenepoel A."/>
            <person name="Wallace J."/>
            <person name="Van De Peer Y."/>
            <person name="Van Deynze A."/>
        </authorList>
    </citation>
    <scope>NUCLEOTIDE SEQUENCE</scope>
    <source>
        <tissue evidence="2">Leaves</tissue>
    </source>
</reference>
<feature type="domain" description="DUF6598" evidence="1">
    <location>
        <begin position="3"/>
        <end position="177"/>
    </location>
</feature>
<protein>
    <recommendedName>
        <fullName evidence="1">DUF6598 domain-containing protein</fullName>
    </recommendedName>
</protein>
<dbReference type="InterPro" id="IPR046533">
    <property type="entry name" value="DUF6598"/>
</dbReference>
<gene>
    <name evidence="2" type="ORF">HU200_057994</name>
</gene>
<dbReference type="EMBL" id="JACEFO010002444">
    <property type="protein sequence ID" value="KAF8660411.1"/>
    <property type="molecule type" value="Genomic_DNA"/>
</dbReference>
<sequence length="194" mass="21790">MDLVLNGPSRILEAYGGLGLRVHTDDEVSSTDDGGSCTRPIRGSWDAESDVVEEFTQTIDGGLGRKLELTYVVFPNAVETHVEVRLNLMDLCSRSRLVYGSVKASAIDYGGKSVHLFSRERGRSLSLPCGSLCILPLKPYMIALEDGQHFKLHIEVDLSVITSRDSQEEDKNFKLREFNDDQIEVNIMWRLRRS</sequence>
<proteinExistence type="predicted"/>
<organism evidence="2 3">
    <name type="scientific">Digitaria exilis</name>
    <dbReference type="NCBI Taxonomy" id="1010633"/>
    <lineage>
        <taxon>Eukaryota</taxon>
        <taxon>Viridiplantae</taxon>
        <taxon>Streptophyta</taxon>
        <taxon>Embryophyta</taxon>
        <taxon>Tracheophyta</taxon>
        <taxon>Spermatophyta</taxon>
        <taxon>Magnoliopsida</taxon>
        <taxon>Liliopsida</taxon>
        <taxon>Poales</taxon>
        <taxon>Poaceae</taxon>
        <taxon>PACMAD clade</taxon>
        <taxon>Panicoideae</taxon>
        <taxon>Panicodae</taxon>
        <taxon>Paniceae</taxon>
        <taxon>Anthephorinae</taxon>
        <taxon>Digitaria</taxon>
    </lineage>
</organism>
<evidence type="ECO:0000313" key="2">
    <source>
        <dbReference type="EMBL" id="KAF8660411.1"/>
    </source>
</evidence>
<dbReference type="Proteomes" id="UP000636709">
    <property type="component" value="Unassembled WGS sequence"/>
</dbReference>
<evidence type="ECO:0000259" key="1">
    <source>
        <dbReference type="Pfam" id="PF20241"/>
    </source>
</evidence>
<comment type="caution">
    <text evidence="2">The sequence shown here is derived from an EMBL/GenBank/DDBJ whole genome shotgun (WGS) entry which is preliminary data.</text>
</comment>
<dbReference type="Pfam" id="PF20241">
    <property type="entry name" value="DUF6598"/>
    <property type="match status" value="1"/>
</dbReference>
<evidence type="ECO:0000313" key="3">
    <source>
        <dbReference type="Proteomes" id="UP000636709"/>
    </source>
</evidence>
<accession>A0A835AAT0</accession>